<dbReference type="SUPFAM" id="SSF53850">
    <property type="entry name" value="Periplasmic binding protein-like II"/>
    <property type="match status" value="1"/>
</dbReference>
<evidence type="ECO:0000256" key="3">
    <source>
        <dbReference type="ARBA" id="ARBA00022729"/>
    </source>
</evidence>
<feature type="chain" id="PRO_5043022028" evidence="5">
    <location>
        <begin position="48"/>
        <end position="284"/>
    </location>
</feature>
<dbReference type="PROSITE" id="PS01039">
    <property type="entry name" value="SBP_BACTERIAL_3"/>
    <property type="match status" value="1"/>
</dbReference>
<dbReference type="GO" id="GO:0030313">
    <property type="term" value="C:cell envelope"/>
    <property type="evidence" value="ECO:0007669"/>
    <property type="project" value="UniProtKB-SubCell"/>
</dbReference>
<comment type="caution">
    <text evidence="7">The sequence shown here is derived from an EMBL/GenBank/DDBJ whole genome shotgun (WGS) entry which is preliminary data.</text>
</comment>
<evidence type="ECO:0000313" key="8">
    <source>
        <dbReference type="Proteomes" id="UP001170481"/>
    </source>
</evidence>
<evidence type="ECO:0000256" key="1">
    <source>
        <dbReference type="ARBA" id="ARBA00004196"/>
    </source>
</evidence>
<gene>
    <name evidence="7" type="ORF">Q4535_05385</name>
</gene>
<sequence>MSKRHTSKAQQRATRTGNKQRLGNWVRKGILLALWGTLASTALSAHADALSDIKDSGVLKVAVPQDFPPFGSVGPDLKPRGYDIDMARYLADEMEVKLELVPVTSANRIPYLQTRKVDLVISSLGKNPEREKAIDFSDAYAPFFLGVFGEKGSEVDSAQGLSEKTIGVTRGSVEDMELSKVAPESTTVKRFEDNNTTLSAFLSGQVEMIATGNLVTAAIAERNPARVPVSVLPLKNSPCYVGMRHDTPALKARVNELIAQGIEDGTLNTLSETWFKAPLPSLDA</sequence>
<name>A0AAP4TXZ7_9GAMM</name>
<evidence type="ECO:0000313" key="7">
    <source>
        <dbReference type="EMBL" id="MDO6671547.1"/>
    </source>
</evidence>
<evidence type="ECO:0000256" key="4">
    <source>
        <dbReference type="RuleBase" id="RU003744"/>
    </source>
</evidence>
<dbReference type="RefSeq" id="WP_303593189.1">
    <property type="nucleotide sequence ID" value="NZ_JAUORK010000005.1"/>
</dbReference>
<dbReference type="Pfam" id="PF00497">
    <property type="entry name" value="SBP_bac_3"/>
    <property type="match status" value="1"/>
</dbReference>
<proteinExistence type="inferred from homology"/>
<comment type="similarity">
    <text evidence="2 4">Belongs to the bacterial solute-binding protein 3 family.</text>
</comment>
<dbReference type="CDD" id="cd01072">
    <property type="entry name" value="PBP2_SMa0082_like"/>
    <property type="match status" value="1"/>
</dbReference>
<reference evidence="7" key="1">
    <citation type="submission" date="2023-07" db="EMBL/GenBank/DDBJ databases">
        <title>Genome content predicts the carbon catabolic preferences of heterotrophic bacteria.</title>
        <authorList>
            <person name="Gralka M."/>
        </authorList>
    </citation>
    <scope>NUCLEOTIDE SEQUENCE</scope>
    <source>
        <strain evidence="7">C2R13</strain>
    </source>
</reference>
<feature type="signal peptide" evidence="5">
    <location>
        <begin position="1"/>
        <end position="47"/>
    </location>
</feature>
<dbReference type="EMBL" id="JAUORK010000005">
    <property type="protein sequence ID" value="MDO6671547.1"/>
    <property type="molecule type" value="Genomic_DNA"/>
</dbReference>
<dbReference type="PANTHER" id="PTHR35936">
    <property type="entry name" value="MEMBRANE-BOUND LYTIC MUREIN TRANSGLYCOSYLASE F"/>
    <property type="match status" value="1"/>
</dbReference>
<keyword evidence="3 5" id="KW-0732">Signal</keyword>
<dbReference type="SMART" id="SM00062">
    <property type="entry name" value="PBPb"/>
    <property type="match status" value="1"/>
</dbReference>
<feature type="domain" description="Solute-binding protein family 3/N-terminal" evidence="6">
    <location>
        <begin position="58"/>
        <end position="278"/>
    </location>
</feature>
<accession>A0AAP4TXZ7</accession>
<dbReference type="AlphaFoldDB" id="A0AAP4TXZ7"/>
<dbReference type="Gene3D" id="3.40.190.10">
    <property type="entry name" value="Periplasmic binding protein-like II"/>
    <property type="match status" value="2"/>
</dbReference>
<dbReference type="Proteomes" id="UP001170481">
    <property type="component" value="Unassembled WGS sequence"/>
</dbReference>
<comment type="subcellular location">
    <subcellularLocation>
        <location evidence="1">Cell envelope</location>
    </subcellularLocation>
</comment>
<evidence type="ECO:0000259" key="6">
    <source>
        <dbReference type="SMART" id="SM00062"/>
    </source>
</evidence>
<organism evidence="7 8">
    <name type="scientific">Cobetia amphilecti</name>
    <dbReference type="NCBI Taxonomy" id="1055104"/>
    <lineage>
        <taxon>Bacteria</taxon>
        <taxon>Pseudomonadati</taxon>
        <taxon>Pseudomonadota</taxon>
        <taxon>Gammaproteobacteria</taxon>
        <taxon>Oceanospirillales</taxon>
        <taxon>Halomonadaceae</taxon>
        <taxon>Cobetia</taxon>
    </lineage>
</organism>
<dbReference type="InterPro" id="IPR018313">
    <property type="entry name" value="SBP_3_CS"/>
</dbReference>
<evidence type="ECO:0000256" key="5">
    <source>
        <dbReference type="SAM" id="SignalP"/>
    </source>
</evidence>
<evidence type="ECO:0000256" key="2">
    <source>
        <dbReference type="ARBA" id="ARBA00010333"/>
    </source>
</evidence>
<dbReference type="PANTHER" id="PTHR35936:SF37">
    <property type="entry name" value="AMINO ACID ABC TRANSPORTER SUBSTRATE-BINDING PROTEIN"/>
    <property type="match status" value="1"/>
</dbReference>
<dbReference type="InterPro" id="IPR001638">
    <property type="entry name" value="Solute-binding_3/MltF_N"/>
</dbReference>
<protein>
    <submittedName>
        <fullName evidence="7">Transporter substrate-binding domain-containing protein</fullName>
    </submittedName>
</protein>